<evidence type="ECO:0000259" key="12">
    <source>
        <dbReference type="PROSITE" id="PS51712"/>
    </source>
</evidence>
<keyword evidence="3 9" id="KW-0690">Ribosome biogenesis</keyword>
<evidence type="ECO:0000256" key="11">
    <source>
        <dbReference type="RuleBase" id="RU004481"/>
    </source>
</evidence>
<protein>
    <recommendedName>
        <fullName evidence="2 9">GTPase Der</fullName>
    </recommendedName>
    <alternativeName>
        <fullName evidence="7 9">GTP-binding protein EngA</fullName>
    </alternativeName>
</protein>
<dbReference type="InterPro" id="IPR027417">
    <property type="entry name" value="P-loop_NTPase"/>
</dbReference>
<dbReference type="FunFam" id="3.30.300.20:FF:000004">
    <property type="entry name" value="GTPase Der"/>
    <property type="match status" value="1"/>
</dbReference>
<comment type="similarity">
    <text evidence="1 9 10 11">Belongs to the TRAFAC class TrmE-Era-EngA-EngB-Septin-like GTPase superfamily. EngA (Der) GTPase family.</text>
</comment>
<keyword evidence="6 9" id="KW-0342">GTP-binding</keyword>
<dbReference type="EMBL" id="SLUN01000019">
    <property type="protein sequence ID" value="TCL64233.1"/>
    <property type="molecule type" value="Genomic_DNA"/>
</dbReference>
<evidence type="ECO:0000256" key="9">
    <source>
        <dbReference type="HAMAP-Rule" id="MF_00195"/>
    </source>
</evidence>
<comment type="caution">
    <text evidence="13">The sequence shown here is derived from an EMBL/GenBank/DDBJ whole genome shotgun (WGS) entry which is preliminary data.</text>
</comment>
<evidence type="ECO:0000313" key="14">
    <source>
        <dbReference type="Proteomes" id="UP000295008"/>
    </source>
</evidence>
<keyword evidence="4 11" id="KW-0677">Repeat</keyword>
<feature type="binding site" evidence="9">
    <location>
        <begin position="10"/>
        <end position="17"/>
    </location>
    <ligand>
        <name>GTP</name>
        <dbReference type="ChEBI" id="CHEBI:37565"/>
        <label>1</label>
    </ligand>
</feature>
<dbReference type="InterPro" id="IPR031166">
    <property type="entry name" value="G_ENGA"/>
</dbReference>
<accession>A0A4R1REB2</accession>
<evidence type="ECO:0000313" key="13">
    <source>
        <dbReference type="EMBL" id="TCL64233.1"/>
    </source>
</evidence>
<dbReference type="PANTHER" id="PTHR43834:SF6">
    <property type="entry name" value="GTPASE DER"/>
    <property type="match status" value="1"/>
</dbReference>
<dbReference type="PRINTS" id="PR00326">
    <property type="entry name" value="GTP1OBG"/>
</dbReference>
<dbReference type="GO" id="GO:0005525">
    <property type="term" value="F:GTP binding"/>
    <property type="evidence" value="ECO:0007669"/>
    <property type="project" value="UniProtKB-UniRule"/>
</dbReference>
<dbReference type="PROSITE" id="PS51712">
    <property type="entry name" value="G_ENGA"/>
    <property type="match status" value="2"/>
</dbReference>
<name>A0A4R1REB2_HYDET</name>
<dbReference type="CDD" id="cd01895">
    <property type="entry name" value="EngA2"/>
    <property type="match status" value="1"/>
</dbReference>
<evidence type="ECO:0000256" key="7">
    <source>
        <dbReference type="ARBA" id="ARBA00032345"/>
    </source>
</evidence>
<dbReference type="FunFam" id="3.40.50.300:FF:000040">
    <property type="entry name" value="GTPase Der"/>
    <property type="match status" value="1"/>
</dbReference>
<dbReference type="CDD" id="cd01894">
    <property type="entry name" value="EngA1"/>
    <property type="match status" value="1"/>
</dbReference>
<feature type="binding site" evidence="9">
    <location>
        <begin position="180"/>
        <end position="187"/>
    </location>
    <ligand>
        <name>GTP</name>
        <dbReference type="ChEBI" id="CHEBI:37565"/>
        <label>2</label>
    </ligand>
</feature>
<evidence type="ECO:0000256" key="6">
    <source>
        <dbReference type="ARBA" id="ARBA00023134"/>
    </source>
</evidence>
<dbReference type="GO" id="GO:0042254">
    <property type="term" value="P:ribosome biogenesis"/>
    <property type="evidence" value="ECO:0007669"/>
    <property type="project" value="UniProtKB-KW"/>
</dbReference>
<comment type="function">
    <text evidence="8 9 11">GTPase that plays an essential role in the late steps of ribosome biogenesis.</text>
</comment>
<dbReference type="GO" id="GO:0043022">
    <property type="term" value="F:ribosome binding"/>
    <property type="evidence" value="ECO:0007669"/>
    <property type="project" value="TreeGrafter"/>
</dbReference>
<dbReference type="PANTHER" id="PTHR43834">
    <property type="entry name" value="GTPASE DER"/>
    <property type="match status" value="1"/>
</dbReference>
<dbReference type="InterPro" id="IPR032859">
    <property type="entry name" value="KH_dom-like"/>
</dbReference>
<evidence type="ECO:0000256" key="2">
    <source>
        <dbReference type="ARBA" id="ARBA00020953"/>
    </source>
</evidence>
<reference evidence="13 14" key="1">
    <citation type="submission" date="2019-03" db="EMBL/GenBank/DDBJ databases">
        <title>Genomic Encyclopedia of Type Strains, Phase IV (KMG-IV): sequencing the most valuable type-strain genomes for metagenomic binning, comparative biology and taxonomic classification.</title>
        <authorList>
            <person name="Goeker M."/>
        </authorList>
    </citation>
    <scope>NUCLEOTIDE SEQUENCE [LARGE SCALE GENOMIC DNA]</scope>
    <source>
        <strain evidence="13 14">LX-B</strain>
    </source>
</reference>
<keyword evidence="14" id="KW-1185">Reference proteome</keyword>
<comment type="subunit">
    <text evidence="9">Associates with the 50S ribosomal subunit.</text>
</comment>
<dbReference type="RefSeq" id="WP_132015181.1">
    <property type="nucleotide sequence ID" value="NZ_SLUN01000019.1"/>
</dbReference>
<proteinExistence type="inferred from homology"/>
<dbReference type="HAMAP" id="MF_00195">
    <property type="entry name" value="GTPase_Der"/>
    <property type="match status" value="1"/>
</dbReference>
<dbReference type="Proteomes" id="UP000295008">
    <property type="component" value="Unassembled WGS sequence"/>
</dbReference>
<dbReference type="OrthoDB" id="9805918at2"/>
<dbReference type="Pfam" id="PF14714">
    <property type="entry name" value="KH_dom-like"/>
    <property type="match status" value="1"/>
</dbReference>
<keyword evidence="5 9" id="KW-0547">Nucleotide-binding</keyword>
<feature type="binding site" evidence="9">
    <location>
        <begin position="57"/>
        <end position="61"/>
    </location>
    <ligand>
        <name>GTP</name>
        <dbReference type="ChEBI" id="CHEBI:37565"/>
        <label>1</label>
    </ligand>
</feature>
<evidence type="ECO:0000256" key="5">
    <source>
        <dbReference type="ARBA" id="ARBA00022741"/>
    </source>
</evidence>
<feature type="domain" description="EngA-type G" evidence="12">
    <location>
        <begin position="4"/>
        <end position="166"/>
    </location>
</feature>
<dbReference type="Gene3D" id="3.40.50.300">
    <property type="entry name" value="P-loop containing nucleotide triphosphate hydrolases"/>
    <property type="match status" value="2"/>
</dbReference>
<dbReference type="Gene3D" id="3.30.300.20">
    <property type="match status" value="1"/>
</dbReference>
<feature type="domain" description="EngA-type G" evidence="12">
    <location>
        <begin position="174"/>
        <end position="349"/>
    </location>
</feature>
<evidence type="ECO:0000256" key="4">
    <source>
        <dbReference type="ARBA" id="ARBA00022737"/>
    </source>
</evidence>
<evidence type="ECO:0000256" key="3">
    <source>
        <dbReference type="ARBA" id="ARBA00022517"/>
    </source>
</evidence>
<dbReference type="InterPro" id="IPR006073">
    <property type="entry name" value="GTP-bd"/>
</dbReference>
<evidence type="ECO:0000256" key="1">
    <source>
        <dbReference type="ARBA" id="ARBA00008279"/>
    </source>
</evidence>
<dbReference type="SUPFAM" id="SSF52540">
    <property type="entry name" value="P-loop containing nucleoside triphosphate hydrolases"/>
    <property type="match status" value="2"/>
</dbReference>
<evidence type="ECO:0000256" key="8">
    <source>
        <dbReference type="ARBA" id="ARBA00053470"/>
    </source>
</evidence>
<feature type="binding site" evidence="9">
    <location>
        <begin position="227"/>
        <end position="231"/>
    </location>
    <ligand>
        <name>GTP</name>
        <dbReference type="ChEBI" id="CHEBI:37565"/>
        <label>2</label>
    </ligand>
</feature>
<dbReference type="InterPro" id="IPR016484">
    <property type="entry name" value="GTPase_Der"/>
</dbReference>
<dbReference type="NCBIfam" id="TIGR00231">
    <property type="entry name" value="small_GTP"/>
    <property type="match status" value="2"/>
</dbReference>
<dbReference type="InterPro" id="IPR005225">
    <property type="entry name" value="Small_GTP-bd"/>
</dbReference>
<evidence type="ECO:0000256" key="10">
    <source>
        <dbReference type="PROSITE-ProRule" id="PRU01049"/>
    </source>
</evidence>
<dbReference type="NCBIfam" id="TIGR03594">
    <property type="entry name" value="GTPase_EngA"/>
    <property type="match status" value="1"/>
</dbReference>
<dbReference type="FunFam" id="3.40.50.300:FF:000057">
    <property type="entry name" value="GTPase Der"/>
    <property type="match status" value="1"/>
</dbReference>
<gene>
    <name evidence="9" type="primary">der</name>
    <name evidence="13" type="ORF">EDC14_101939</name>
</gene>
<dbReference type="Pfam" id="PF01926">
    <property type="entry name" value="MMR_HSR1"/>
    <property type="match status" value="2"/>
</dbReference>
<sequence>MSRAVIAIVGRPNVGKSTLFNRIVRQRLAIVENTPGVTRDRIYADGKWLDRSFLVIDTGGITDERDPVQEQIRTQVEMALEEADAVIMVTDGREPLTASDYQVATLLRKSHKPTVLAVNKIENIAQTVDPEFYSLGLGEPIPISAEHGKNIGDLLDAALESIPKEEEESDPDLIRVTMVGRPNVGKSSLVNGLLGKERMIVSDRPGTTRDAVDIPLAADGHHYLLVDTAGIRRKSKVEESVEYYSVLRALRAVERSDVVILVLDATAEVAEQDLKIAGIIKDAGKACLIAVNKWDLIEKNEATAAEYEAKIRREIGFLDYAPLVFISAKTGQRLVKILPLVNQVMESYTFRISNNRLNEVVSEAIVIHHPPSNKGRPFKIYYTRQSGVKPPSFQLTVNDPEGFHYSYHRYLENKFREYFGFVGTPIKFELKTSNKNGD</sequence>
<organism evidence="13 14">
    <name type="scientific">Hydrogenispora ethanolica</name>
    <dbReference type="NCBI Taxonomy" id="1082276"/>
    <lineage>
        <taxon>Bacteria</taxon>
        <taxon>Bacillati</taxon>
        <taxon>Bacillota</taxon>
        <taxon>Hydrogenispora</taxon>
    </lineage>
</organism>
<dbReference type="PIRSF" id="PIRSF006485">
    <property type="entry name" value="GTP-binding_EngA"/>
    <property type="match status" value="1"/>
</dbReference>
<dbReference type="InterPro" id="IPR015946">
    <property type="entry name" value="KH_dom-like_a/b"/>
</dbReference>
<feature type="binding site" evidence="9">
    <location>
        <begin position="292"/>
        <end position="295"/>
    </location>
    <ligand>
        <name>GTP</name>
        <dbReference type="ChEBI" id="CHEBI:37565"/>
        <label>2</label>
    </ligand>
</feature>
<feature type="binding site" evidence="9">
    <location>
        <begin position="119"/>
        <end position="122"/>
    </location>
    <ligand>
        <name>GTP</name>
        <dbReference type="ChEBI" id="CHEBI:37565"/>
        <label>1</label>
    </ligand>
</feature>
<dbReference type="AlphaFoldDB" id="A0A4R1REB2"/>